<dbReference type="CDD" id="cd04662">
    <property type="entry name" value="NUDIX_Hydrolase"/>
    <property type="match status" value="1"/>
</dbReference>
<keyword evidence="4" id="KW-1185">Reference proteome</keyword>
<dbReference type="PANTHER" id="PTHR21340:SF0">
    <property type="entry name" value="BIS(5'-NUCLEOSYL)-TETRAPHOSPHATASE [ASYMMETRICAL]"/>
    <property type="match status" value="1"/>
</dbReference>
<dbReference type="EMBL" id="QPMM01000001">
    <property type="protein sequence ID" value="RFS26601.1"/>
    <property type="molecule type" value="Genomic_DNA"/>
</dbReference>
<dbReference type="GO" id="GO:0006167">
    <property type="term" value="P:AMP biosynthetic process"/>
    <property type="evidence" value="ECO:0007669"/>
    <property type="project" value="TreeGrafter"/>
</dbReference>
<dbReference type="SUPFAM" id="SSF55811">
    <property type="entry name" value="Nudix"/>
    <property type="match status" value="1"/>
</dbReference>
<proteinExistence type="predicted"/>
<dbReference type="AlphaFoldDB" id="A0A3E1YGS1"/>
<gene>
    <name evidence="3" type="ORF">DVR12_02100</name>
</gene>
<dbReference type="InterPro" id="IPR000086">
    <property type="entry name" value="NUDIX_hydrolase_dom"/>
</dbReference>
<name>A0A3E1YGS1_9BACT</name>
<accession>A0A3E1YGS1</accession>
<evidence type="ECO:0000313" key="4">
    <source>
        <dbReference type="Proteomes" id="UP000260644"/>
    </source>
</evidence>
<evidence type="ECO:0000259" key="2">
    <source>
        <dbReference type="PROSITE" id="PS51462"/>
    </source>
</evidence>
<dbReference type="GO" id="GO:0004081">
    <property type="term" value="F:bis(5'-nucleosyl)-tetraphosphatase (asymmetrical) activity"/>
    <property type="evidence" value="ECO:0007669"/>
    <property type="project" value="TreeGrafter"/>
</dbReference>
<dbReference type="Gene3D" id="3.90.79.10">
    <property type="entry name" value="Nucleoside Triphosphate Pyrophosphohydrolase"/>
    <property type="match status" value="1"/>
</dbReference>
<evidence type="ECO:0000256" key="1">
    <source>
        <dbReference type="ARBA" id="ARBA00022801"/>
    </source>
</evidence>
<dbReference type="Pfam" id="PF00293">
    <property type="entry name" value="NUDIX"/>
    <property type="match status" value="1"/>
</dbReference>
<dbReference type="InterPro" id="IPR051325">
    <property type="entry name" value="Nudix_hydrolase_domain"/>
</dbReference>
<organism evidence="3 4">
    <name type="scientific">Chitinophaga silvatica</name>
    <dbReference type="NCBI Taxonomy" id="2282649"/>
    <lineage>
        <taxon>Bacteria</taxon>
        <taxon>Pseudomonadati</taxon>
        <taxon>Bacteroidota</taxon>
        <taxon>Chitinophagia</taxon>
        <taxon>Chitinophagales</taxon>
        <taxon>Chitinophagaceae</taxon>
        <taxon>Chitinophaga</taxon>
    </lineage>
</organism>
<dbReference type="OrthoDB" id="954553at2"/>
<feature type="domain" description="Nudix hydrolase" evidence="2">
    <location>
        <begin position="1"/>
        <end position="147"/>
    </location>
</feature>
<sequence length="155" mass="17746">MKQSAGILLVRKPQTPEFFLVHPGGPYFRNKDAGYWTIPKGEPIEGEELLETALREFEEETGFTVSAPFTALQPIVQKSNKKVWCWMAFGEIEAENIVCNTFEIEWPPHSGKQQSFPEIDKAGWFGYEEALQLINERQRPFLTEALSSIHQSKKT</sequence>
<dbReference type="GO" id="GO:0006754">
    <property type="term" value="P:ATP biosynthetic process"/>
    <property type="evidence" value="ECO:0007669"/>
    <property type="project" value="TreeGrafter"/>
</dbReference>
<dbReference type="Proteomes" id="UP000260644">
    <property type="component" value="Unassembled WGS sequence"/>
</dbReference>
<dbReference type="PANTHER" id="PTHR21340">
    <property type="entry name" value="DIADENOSINE 5,5-P1,P4-TETRAPHOSPHATE PYROPHOSPHOHYDROLASE MUTT"/>
    <property type="match status" value="1"/>
</dbReference>
<dbReference type="InterPro" id="IPR015797">
    <property type="entry name" value="NUDIX_hydrolase-like_dom_sf"/>
</dbReference>
<dbReference type="PROSITE" id="PS00893">
    <property type="entry name" value="NUDIX_BOX"/>
    <property type="match status" value="1"/>
</dbReference>
<comment type="caution">
    <text evidence="3">The sequence shown here is derived from an EMBL/GenBank/DDBJ whole genome shotgun (WGS) entry which is preliminary data.</text>
</comment>
<reference evidence="3 4" key="1">
    <citation type="submission" date="2018-07" db="EMBL/GenBank/DDBJ databases">
        <title>Chitinophaga K2CV101002-2 sp. nov., isolated from a monsoon evergreen broad-leaved forest soil.</title>
        <authorList>
            <person name="Lv Y."/>
        </authorList>
    </citation>
    <scope>NUCLEOTIDE SEQUENCE [LARGE SCALE GENOMIC DNA]</scope>
    <source>
        <strain evidence="3 4">GDMCC 1.1288</strain>
    </source>
</reference>
<protein>
    <submittedName>
        <fullName evidence="3">NUDIX domain-containing protein</fullName>
    </submittedName>
</protein>
<dbReference type="RefSeq" id="WP_116973792.1">
    <property type="nucleotide sequence ID" value="NZ_QPMM01000001.1"/>
</dbReference>
<dbReference type="PROSITE" id="PS51462">
    <property type="entry name" value="NUDIX"/>
    <property type="match status" value="1"/>
</dbReference>
<dbReference type="InterPro" id="IPR020084">
    <property type="entry name" value="NUDIX_hydrolase_CS"/>
</dbReference>
<evidence type="ECO:0000313" key="3">
    <source>
        <dbReference type="EMBL" id="RFS26601.1"/>
    </source>
</evidence>
<keyword evidence="1" id="KW-0378">Hydrolase</keyword>